<feature type="region of interest" description="Disordered" evidence="5">
    <location>
        <begin position="1"/>
        <end position="42"/>
    </location>
</feature>
<keyword evidence="3 6" id="KW-1133">Transmembrane helix</keyword>
<comment type="caution">
    <text evidence="7">The sequence shown here is derived from an EMBL/GenBank/DDBJ whole genome shotgun (WGS) entry which is preliminary data.</text>
</comment>
<dbReference type="CDD" id="cd01044">
    <property type="entry name" value="Ferritin_CCC1_N"/>
    <property type="match status" value="1"/>
</dbReference>
<dbReference type="EMBL" id="JACCFY010000001">
    <property type="protein sequence ID" value="NYJ77556.1"/>
    <property type="molecule type" value="Genomic_DNA"/>
</dbReference>
<dbReference type="InterPro" id="IPR039376">
    <property type="entry name" value="Ferritin_CCC1_N"/>
</dbReference>
<evidence type="ECO:0000313" key="8">
    <source>
        <dbReference type="Proteomes" id="UP000535437"/>
    </source>
</evidence>
<evidence type="ECO:0000256" key="5">
    <source>
        <dbReference type="SAM" id="MobiDB-lite"/>
    </source>
</evidence>
<evidence type="ECO:0000256" key="4">
    <source>
        <dbReference type="ARBA" id="ARBA00023136"/>
    </source>
</evidence>
<feature type="transmembrane region" description="Helical" evidence="6">
    <location>
        <begin position="372"/>
        <end position="393"/>
    </location>
</feature>
<evidence type="ECO:0000313" key="7">
    <source>
        <dbReference type="EMBL" id="NYJ77556.1"/>
    </source>
</evidence>
<accession>A0A7Z0K8E1</accession>
<keyword evidence="8" id="KW-1185">Reference proteome</keyword>
<dbReference type="GO" id="GO:0012505">
    <property type="term" value="C:endomembrane system"/>
    <property type="evidence" value="ECO:0007669"/>
    <property type="project" value="UniProtKB-SubCell"/>
</dbReference>
<dbReference type="GO" id="GO:0005384">
    <property type="term" value="F:manganese ion transmembrane transporter activity"/>
    <property type="evidence" value="ECO:0007669"/>
    <property type="project" value="InterPro"/>
</dbReference>
<feature type="transmembrane region" description="Helical" evidence="6">
    <location>
        <begin position="335"/>
        <end position="360"/>
    </location>
</feature>
<dbReference type="Pfam" id="PF01988">
    <property type="entry name" value="VIT1"/>
    <property type="match status" value="1"/>
</dbReference>
<proteinExistence type="predicted"/>
<dbReference type="SUPFAM" id="SSF47240">
    <property type="entry name" value="Ferritin-like"/>
    <property type="match status" value="1"/>
</dbReference>
<gene>
    <name evidence="7" type="ORF">HNR09_000967</name>
</gene>
<evidence type="ECO:0000256" key="6">
    <source>
        <dbReference type="SAM" id="Phobius"/>
    </source>
</evidence>
<feature type="compositionally biased region" description="Pro residues" evidence="5">
    <location>
        <begin position="24"/>
        <end position="37"/>
    </location>
</feature>
<dbReference type="PANTHER" id="PTHR31851">
    <property type="entry name" value="FE(2+)/MN(2+) TRANSPORTER PCL1"/>
    <property type="match status" value="1"/>
</dbReference>
<evidence type="ECO:0000256" key="3">
    <source>
        <dbReference type="ARBA" id="ARBA00022989"/>
    </source>
</evidence>
<dbReference type="AlphaFoldDB" id="A0A7Z0K8E1"/>
<keyword evidence="4 6" id="KW-0472">Membrane</keyword>
<dbReference type="InterPro" id="IPR009078">
    <property type="entry name" value="Ferritin-like_SF"/>
</dbReference>
<name>A0A7Z0K8E1_9MICC</name>
<feature type="transmembrane region" description="Helical" evidence="6">
    <location>
        <begin position="302"/>
        <end position="323"/>
    </location>
</feature>
<keyword evidence="2 6" id="KW-0812">Transmembrane</keyword>
<dbReference type="InterPro" id="IPR008217">
    <property type="entry name" value="Ccc1_fam"/>
</dbReference>
<protein>
    <submittedName>
        <fullName evidence="7">VIT1/CCC1 family predicted Fe2+/Mn2+ transporter</fullName>
    </submittedName>
</protein>
<organism evidence="7 8">
    <name type="scientific">Nesterenkonia xinjiangensis</name>
    <dbReference type="NCBI Taxonomy" id="225327"/>
    <lineage>
        <taxon>Bacteria</taxon>
        <taxon>Bacillati</taxon>
        <taxon>Actinomycetota</taxon>
        <taxon>Actinomycetes</taxon>
        <taxon>Micrococcales</taxon>
        <taxon>Micrococcaceae</taxon>
        <taxon>Nesterenkonia</taxon>
    </lineage>
</organism>
<dbReference type="Proteomes" id="UP000535437">
    <property type="component" value="Unassembled WGS sequence"/>
</dbReference>
<evidence type="ECO:0000256" key="2">
    <source>
        <dbReference type="ARBA" id="ARBA00022692"/>
    </source>
</evidence>
<dbReference type="CDD" id="cd02433">
    <property type="entry name" value="Nodulin-21_like_2"/>
    <property type="match status" value="1"/>
</dbReference>
<comment type="subcellular location">
    <subcellularLocation>
        <location evidence="1">Endomembrane system</location>
        <topology evidence="1">Multi-pass membrane protein</topology>
    </subcellularLocation>
</comment>
<evidence type="ECO:0000256" key="1">
    <source>
        <dbReference type="ARBA" id="ARBA00004127"/>
    </source>
</evidence>
<feature type="transmembrane region" description="Helical" evidence="6">
    <location>
        <begin position="185"/>
        <end position="210"/>
    </location>
</feature>
<dbReference type="GO" id="GO:0030026">
    <property type="term" value="P:intracellular manganese ion homeostasis"/>
    <property type="evidence" value="ECO:0007669"/>
    <property type="project" value="InterPro"/>
</dbReference>
<reference evidence="7 8" key="1">
    <citation type="submission" date="2020-07" db="EMBL/GenBank/DDBJ databases">
        <title>Sequencing the genomes of 1000 actinobacteria strains.</title>
        <authorList>
            <person name="Klenk H.-P."/>
        </authorList>
    </citation>
    <scope>NUCLEOTIDE SEQUENCE [LARGE SCALE GENOMIC DNA]</scope>
    <source>
        <strain evidence="7 8">DSM 15475</strain>
    </source>
</reference>
<sequence>MTTRLPEHRRKGNNGGVSTDDGAPRPPDQPGTPPPEPSSRQIRRWRRHLADEIAEGKLYADLARRKGGEDRQILLGLAEAEKRHQEHWRQLLGPHAERLPSPSFHRVLLGWMARVFGPVFILALAQRAEGDSPYAKDSDATAGMAADEAIHEEVVRGLATRGREKLSGGFRAAVFGANDGLVSNLALIMGMGGTGVGSTVILVTGIAGLLSGALSMAAGEYVSVRSQRELLAATRPTQVTLKAAPDLDVDQNELVLVYRARGLSQQDAEHRAEERLGVFDCDCNPSKSWQPVKEDAQDDHEVVGGAGTAALSSFGCFAAGALIPVLPYLLGMTGLAAIVTSLSLVGVALLCTGAVVGLLSGASPLMRGLRQLGIGMGAAAITYALGSLFGVVLD</sequence>